<keyword evidence="1" id="KW-0678">Repressor</keyword>
<evidence type="ECO:0000256" key="1">
    <source>
        <dbReference type="ARBA" id="ARBA00022491"/>
    </source>
</evidence>
<name>A0A0F9WZ67_9ZZZZ</name>
<sequence>MTTEQRSSTHYTVGQLAKATDTKAVTIRYYEGLGLLPSAARTTAGYRLYTDKEHDRLLFIRRSRALGFSLDDIRGLLGLADRREASCAAFDAKVKEQLEQVRTRIRDLHAMEHELERLSACCEGGVINDCRIVESLSGRG</sequence>
<dbReference type="PROSITE" id="PS50937">
    <property type="entry name" value="HTH_MERR_2"/>
    <property type="match status" value="1"/>
</dbReference>
<evidence type="ECO:0000313" key="6">
    <source>
        <dbReference type="EMBL" id="KKN84338.1"/>
    </source>
</evidence>
<accession>A0A0F9WZ67</accession>
<protein>
    <recommendedName>
        <fullName evidence="5">HTH merR-type domain-containing protein</fullName>
    </recommendedName>
</protein>
<dbReference type="GO" id="GO:0003677">
    <property type="term" value="F:DNA binding"/>
    <property type="evidence" value="ECO:0007669"/>
    <property type="project" value="UniProtKB-KW"/>
</dbReference>
<dbReference type="Pfam" id="PF00376">
    <property type="entry name" value="MerR"/>
    <property type="match status" value="1"/>
</dbReference>
<dbReference type="SUPFAM" id="SSF46955">
    <property type="entry name" value="Putative DNA-binding domain"/>
    <property type="match status" value="1"/>
</dbReference>
<dbReference type="InterPro" id="IPR047057">
    <property type="entry name" value="MerR_fam"/>
</dbReference>
<dbReference type="CDD" id="cd04785">
    <property type="entry name" value="HTH_CadR-PbrR-like"/>
    <property type="match status" value="1"/>
</dbReference>
<dbReference type="InterPro" id="IPR015358">
    <property type="entry name" value="Tscrpt_reg_MerR_DNA-bd"/>
</dbReference>
<dbReference type="PRINTS" id="PR00040">
    <property type="entry name" value="HTHMERR"/>
</dbReference>
<evidence type="ECO:0000256" key="4">
    <source>
        <dbReference type="ARBA" id="ARBA00023163"/>
    </source>
</evidence>
<comment type="caution">
    <text evidence="6">The sequence shown here is derived from an EMBL/GenBank/DDBJ whole genome shotgun (WGS) entry which is preliminary data.</text>
</comment>
<organism evidence="6">
    <name type="scientific">marine sediment metagenome</name>
    <dbReference type="NCBI Taxonomy" id="412755"/>
    <lineage>
        <taxon>unclassified sequences</taxon>
        <taxon>metagenomes</taxon>
        <taxon>ecological metagenomes</taxon>
    </lineage>
</organism>
<evidence type="ECO:0000256" key="2">
    <source>
        <dbReference type="ARBA" id="ARBA00023015"/>
    </source>
</evidence>
<keyword evidence="2" id="KW-0805">Transcription regulation</keyword>
<reference evidence="6" key="1">
    <citation type="journal article" date="2015" name="Nature">
        <title>Complex archaea that bridge the gap between prokaryotes and eukaryotes.</title>
        <authorList>
            <person name="Spang A."/>
            <person name="Saw J.H."/>
            <person name="Jorgensen S.L."/>
            <person name="Zaremba-Niedzwiedzka K."/>
            <person name="Martijn J."/>
            <person name="Lind A.E."/>
            <person name="van Eijk R."/>
            <person name="Schleper C."/>
            <person name="Guy L."/>
            <person name="Ettema T.J."/>
        </authorList>
    </citation>
    <scope>NUCLEOTIDE SEQUENCE</scope>
</reference>
<dbReference type="PANTHER" id="PTHR30204:SF69">
    <property type="entry name" value="MERR-FAMILY TRANSCRIPTIONAL REGULATOR"/>
    <property type="match status" value="1"/>
</dbReference>
<evidence type="ECO:0000256" key="3">
    <source>
        <dbReference type="ARBA" id="ARBA00023125"/>
    </source>
</evidence>
<gene>
    <name evidence="6" type="ORF">LCGC14_0290000</name>
</gene>
<proteinExistence type="predicted"/>
<keyword evidence="4" id="KW-0804">Transcription</keyword>
<dbReference type="SMART" id="SM00422">
    <property type="entry name" value="HTH_MERR"/>
    <property type="match status" value="1"/>
</dbReference>
<dbReference type="GO" id="GO:0003700">
    <property type="term" value="F:DNA-binding transcription factor activity"/>
    <property type="evidence" value="ECO:0007669"/>
    <property type="project" value="InterPro"/>
</dbReference>
<dbReference type="Pfam" id="PF09278">
    <property type="entry name" value="MerR-DNA-bind"/>
    <property type="match status" value="1"/>
</dbReference>
<dbReference type="InterPro" id="IPR009061">
    <property type="entry name" value="DNA-bd_dom_put_sf"/>
</dbReference>
<dbReference type="InterPro" id="IPR000551">
    <property type="entry name" value="MerR-type_HTH_dom"/>
</dbReference>
<feature type="domain" description="HTH merR-type" evidence="5">
    <location>
        <begin position="10"/>
        <end position="79"/>
    </location>
</feature>
<dbReference type="PANTHER" id="PTHR30204">
    <property type="entry name" value="REDOX-CYCLING DRUG-SENSING TRANSCRIPTIONAL ACTIVATOR SOXR"/>
    <property type="match status" value="1"/>
</dbReference>
<keyword evidence="3" id="KW-0238">DNA-binding</keyword>
<dbReference type="Gene3D" id="1.10.1660.10">
    <property type="match status" value="1"/>
</dbReference>
<dbReference type="AlphaFoldDB" id="A0A0F9WZ67"/>
<evidence type="ECO:0000259" key="5">
    <source>
        <dbReference type="PROSITE" id="PS50937"/>
    </source>
</evidence>
<dbReference type="EMBL" id="LAZR01000172">
    <property type="protein sequence ID" value="KKN84338.1"/>
    <property type="molecule type" value="Genomic_DNA"/>
</dbReference>